<proteinExistence type="predicted"/>
<feature type="region of interest" description="Disordered" evidence="1">
    <location>
        <begin position="64"/>
        <end position="104"/>
    </location>
</feature>
<feature type="compositionally biased region" description="Low complexity" evidence="1">
    <location>
        <begin position="64"/>
        <end position="82"/>
    </location>
</feature>
<dbReference type="RefSeq" id="WP_345529988.1">
    <property type="nucleotide sequence ID" value="NZ_BAABKN010000036.1"/>
</dbReference>
<keyword evidence="2" id="KW-1133">Transmembrane helix</keyword>
<feature type="transmembrane region" description="Helical" evidence="2">
    <location>
        <begin position="40"/>
        <end position="61"/>
    </location>
</feature>
<evidence type="ECO:0000256" key="2">
    <source>
        <dbReference type="SAM" id="Phobius"/>
    </source>
</evidence>
<accession>A0ABP8ZKE8</accession>
<keyword evidence="2" id="KW-0472">Membrane</keyword>
<comment type="caution">
    <text evidence="3">The sequence shown here is derived from an EMBL/GenBank/DDBJ whole genome shotgun (WGS) entry which is preliminary data.</text>
</comment>
<organism evidence="3 4">
    <name type="scientific">Nocardioides endophyticus</name>
    <dbReference type="NCBI Taxonomy" id="1353775"/>
    <lineage>
        <taxon>Bacteria</taxon>
        <taxon>Bacillati</taxon>
        <taxon>Actinomycetota</taxon>
        <taxon>Actinomycetes</taxon>
        <taxon>Propionibacteriales</taxon>
        <taxon>Nocardioidaceae</taxon>
        <taxon>Nocardioides</taxon>
    </lineage>
</organism>
<gene>
    <name evidence="3" type="ORF">GCM10023350_51470</name>
</gene>
<keyword evidence="4" id="KW-1185">Reference proteome</keyword>
<reference evidence="4" key="1">
    <citation type="journal article" date="2019" name="Int. J. Syst. Evol. Microbiol.">
        <title>The Global Catalogue of Microorganisms (GCM) 10K type strain sequencing project: providing services to taxonomists for standard genome sequencing and annotation.</title>
        <authorList>
            <consortium name="The Broad Institute Genomics Platform"/>
            <consortium name="The Broad Institute Genome Sequencing Center for Infectious Disease"/>
            <person name="Wu L."/>
            <person name="Ma J."/>
        </authorList>
    </citation>
    <scope>NUCLEOTIDE SEQUENCE [LARGE SCALE GENOMIC DNA]</scope>
    <source>
        <strain evidence="4">JCM 18532</strain>
    </source>
</reference>
<dbReference type="EMBL" id="BAABKN010000036">
    <property type="protein sequence ID" value="GAA4759150.1"/>
    <property type="molecule type" value="Genomic_DNA"/>
</dbReference>
<evidence type="ECO:0000313" key="3">
    <source>
        <dbReference type="EMBL" id="GAA4759150.1"/>
    </source>
</evidence>
<name>A0ABP8ZKE8_9ACTN</name>
<sequence length="271" mass="28266">MADDDLTPPPDESLPDQSRARIRADLLAAAQDGRGGARRWLAPIVAAAAVLVVVGVAGWAVQAGRDDNGAPAGAPTPTVPGADWTMGWPDDPAPSEPSGKASVNLSTCVDPMGQVLAGAQQVVTFPADDVGGETTMWVAGESYALCDVRAGITIVHKPISMAHPSGVGPFQVSSIYPRTEDGFRTVQVAGGLVPQGATAYDVSYTFPDGHTERATTTTDDQGRTWWRMVYSYAGGEPDPTPIRVTVSLSGVQKEYSLKPGVDTCAQANETC</sequence>
<keyword evidence="2" id="KW-0812">Transmembrane</keyword>
<protein>
    <submittedName>
        <fullName evidence="3">Uncharacterized protein</fullName>
    </submittedName>
</protein>
<evidence type="ECO:0000313" key="4">
    <source>
        <dbReference type="Proteomes" id="UP001499882"/>
    </source>
</evidence>
<dbReference type="Proteomes" id="UP001499882">
    <property type="component" value="Unassembled WGS sequence"/>
</dbReference>
<evidence type="ECO:0000256" key="1">
    <source>
        <dbReference type="SAM" id="MobiDB-lite"/>
    </source>
</evidence>